<dbReference type="PANTHER" id="PTHR32502:SF23">
    <property type="entry name" value="TRANSPORT PROTEIN, PTS SYSTEM"/>
    <property type="match status" value="1"/>
</dbReference>
<evidence type="ECO:0000313" key="2">
    <source>
        <dbReference type="EMBL" id="NDJ73576.1"/>
    </source>
</evidence>
<gene>
    <name evidence="2" type="ORF">GWG61_03485</name>
</gene>
<keyword evidence="1" id="KW-1133">Transmembrane helix</keyword>
<keyword evidence="1" id="KW-0472">Membrane</keyword>
<dbReference type="Pfam" id="PF03613">
    <property type="entry name" value="EIID-AGA"/>
    <property type="match status" value="1"/>
</dbReference>
<name>A0A6B2FZ44_9LACO</name>
<evidence type="ECO:0000256" key="1">
    <source>
        <dbReference type="SAM" id="Phobius"/>
    </source>
</evidence>
<protein>
    <submittedName>
        <fullName evidence="2">PTS system mannose/fructose/sorbose family transporter subunit IID</fullName>
    </submittedName>
</protein>
<accession>A0A6B2FZ44</accession>
<dbReference type="EMBL" id="JAADJO010000005">
    <property type="protein sequence ID" value="NDJ73576.1"/>
    <property type="molecule type" value="Genomic_DNA"/>
</dbReference>
<dbReference type="InterPro" id="IPR050303">
    <property type="entry name" value="GatZ_KbaZ_carbometab"/>
</dbReference>
<dbReference type="GO" id="GO:0009401">
    <property type="term" value="P:phosphoenolpyruvate-dependent sugar phosphotransferase system"/>
    <property type="evidence" value="ECO:0007669"/>
    <property type="project" value="InterPro"/>
</dbReference>
<dbReference type="InterPro" id="IPR004704">
    <property type="entry name" value="PTS_IID_man"/>
</dbReference>
<dbReference type="AlphaFoldDB" id="A0A6B2FZ44"/>
<keyword evidence="1" id="KW-0812">Transmembrane</keyword>
<dbReference type="RefSeq" id="WP_003649902.1">
    <property type="nucleotide sequence ID" value="NZ_CAZZQF010000001.1"/>
</dbReference>
<feature type="transmembrane region" description="Helical" evidence="1">
    <location>
        <begin position="237"/>
        <end position="258"/>
    </location>
</feature>
<dbReference type="PROSITE" id="PS51108">
    <property type="entry name" value="PTS_EIID"/>
    <property type="match status" value="1"/>
</dbReference>
<comment type="caution">
    <text evidence="2">The sequence shown here is derived from an EMBL/GenBank/DDBJ whole genome shotgun (WGS) entry which is preliminary data.</text>
</comment>
<sequence>MSESKNVLNVDTKKSDLSPDDKHMLKSMFWRSWLLFSSFTMVKMQAFGFEFSMFPVINRFYKNNSNEKKQAIVRESSFFNCTYETAPFIMGLSAAMEKENANNPENFDPESINALKASLMGPLSGIGDSIFWGTLRLIAAGIAIPLAMQGNLLAPFLFLAIYEIPSIITRWQLLKVGYTSGEKFIEKSSKSGLIGKITDLATVIGMMMIGAMTASSVTITTPLKWAMKGATLNVQKILNGIMPGLLPLAVTLIVFALIRKRVKVIYLLFGIIIFGILGALIGIF</sequence>
<organism evidence="2">
    <name type="scientific">Lactobacillus paragasseri</name>
    <dbReference type="NCBI Taxonomy" id="2107999"/>
    <lineage>
        <taxon>Bacteria</taxon>
        <taxon>Bacillati</taxon>
        <taxon>Bacillota</taxon>
        <taxon>Bacilli</taxon>
        <taxon>Lactobacillales</taxon>
        <taxon>Lactobacillaceae</taxon>
        <taxon>Lactobacillus</taxon>
    </lineage>
</organism>
<dbReference type="GO" id="GO:0005886">
    <property type="term" value="C:plasma membrane"/>
    <property type="evidence" value="ECO:0007669"/>
    <property type="project" value="TreeGrafter"/>
</dbReference>
<feature type="transmembrane region" description="Helical" evidence="1">
    <location>
        <begin position="193"/>
        <end position="217"/>
    </location>
</feature>
<feature type="transmembrane region" description="Helical" evidence="1">
    <location>
        <begin position="33"/>
        <end position="57"/>
    </location>
</feature>
<proteinExistence type="predicted"/>
<feature type="transmembrane region" description="Helical" evidence="1">
    <location>
        <begin position="265"/>
        <end position="283"/>
    </location>
</feature>
<dbReference type="PANTHER" id="PTHR32502">
    <property type="entry name" value="N-ACETYLGALACTOSAMINE PERMEASE II COMPONENT-RELATED"/>
    <property type="match status" value="1"/>
</dbReference>
<reference evidence="2" key="1">
    <citation type="submission" date="2020-01" db="EMBL/GenBank/DDBJ databases">
        <title>Vaginal microbiome of pregnant Indian women: Insights into the genome of dominants Lactobacillus species.</title>
        <authorList>
            <person name="Das B."/>
            <person name="Mehta O."/>
            <person name="Ghosh T.S."/>
            <person name="Kothidar A."/>
            <person name="Gowtham M.R."/>
            <person name="Mitra R."/>
            <person name="Kshetrapal P."/>
            <person name="Wadhwa N."/>
            <person name="Thiruvengadam R."/>
            <person name="Nair G.B."/>
            <person name="Bhatnagar S."/>
            <person name="Das B."/>
        </authorList>
    </citation>
    <scope>NUCLEOTIDE SEQUENCE</scope>
    <source>
        <strain evidence="2">Indica</strain>
    </source>
</reference>